<dbReference type="InterPro" id="IPR024069">
    <property type="entry name" value="AF2212-like_dom_sf"/>
</dbReference>
<accession>A0A238Y5U8</accession>
<dbReference type="SUPFAM" id="SSF141694">
    <property type="entry name" value="AF2212/PG0164-like"/>
    <property type="match status" value="1"/>
</dbReference>
<dbReference type="EMBL" id="FZOB01000002">
    <property type="protein sequence ID" value="SNR65709.1"/>
    <property type="molecule type" value="Genomic_DNA"/>
</dbReference>
<dbReference type="AlphaFoldDB" id="A0A238Y5U8"/>
<dbReference type="OrthoDB" id="14864at2"/>
<dbReference type="Pfam" id="PF01954">
    <property type="entry name" value="AF2212-like"/>
    <property type="match status" value="1"/>
</dbReference>
<name>A0A238Y5U8_9BACT</name>
<evidence type="ECO:0000313" key="2">
    <source>
        <dbReference type="Proteomes" id="UP000198405"/>
    </source>
</evidence>
<dbReference type="Proteomes" id="UP000198405">
    <property type="component" value="Unassembled WGS sequence"/>
</dbReference>
<gene>
    <name evidence="1" type="ORF">SAMN06265340_10288</name>
</gene>
<evidence type="ECO:0000313" key="1">
    <source>
        <dbReference type="EMBL" id="SNR65709.1"/>
    </source>
</evidence>
<dbReference type="Gene3D" id="4.10.1150.10">
    <property type="entry name" value="AF2212/PG0164-like"/>
    <property type="match status" value="1"/>
</dbReference>
<proteinExistence type="predicted"/>
<sequence>MEKGLISVKVIFKDGVFVPLEPVSIPEGTEGIVVYSEKNITEKLPHWWDIVNKDEEFKRALKSFIEKITSVVIPEEVKLINRDDDYEIVVILENDEAGFLKPIMETGYGIYQTTGVFLPIQVISKKRLKRWKDFDREIFYQIENGISLLRG</sequence>
<reference evidence="2" key="1">
    <citation type="submission" date="2017-06" db="EMBL/GenBank/DDBJ databases">
        <authorList>
            <person name="Varghese N."/>
            <person name="Submissions S."/>
        </authorList>
    </citation>
    <scope>NUCLEOTIDE SEQUENCE [LARGE SCALE GENOMIC DNA]</scope>
    <source>
        <strain evidence="2">DSM 15668</strain>
    </source>
</reference>
<dbReference type="InterPro" id="IPR008203">
    <property type="entry name" value="AF2212-like"/>
</dbReference>
<protein>
    <submittedName>
        <fullName evidence="1">Uncharacterized protein</fullName>
    </submittedName>
</protein>
<dbReference type="RefSeq" id="WP_089322441.1">
    <property type="nucleotide sequence ID" value="NZ_FZOB01000002.1"/>
</dbReference>
<organism evidence="1 2">
    <name type="scientific">Desulfurobacterium atlanticum</name>
    <dbReference type="NCBI Taxonomy" id="240169"/>
    <lineage>
        <taxon>Bacteria</taxon>
        <taxon>Pseudomonadati</taxon>
        <taxon>Aquificota</taxon>
        <taxon>Aquificia</taxon>
        <taxon>Desulfurobacteriales</taxon>
        <taxon>Desulfurobacteriaceae</taxon>
        <taxon>Desulfurobacterium</taxon>
    </lineage>
</organism>
<keyword evidence="2" id="KW-1185">Reference proteome</keyword>